<gene>
    <name evidence="1" type="ORF">ALECFALPRED_004938</name>
</gene>
<evidence type="ECO:0000313" key="2">
    <source>
        <dbReference type="Proteomes" id="UP000664203"/>
    </source>
</evidence>
<reference evidence="1" key="1">
    <citation type="submission" date="2021-03" db="EMBL/GenBank/DDBJ databases">
        <authorList>
            <person name="Tagirdzhanova G."/>
        </authorList>
    </citation>
    <scope>NUCLEOTIDE SEQUENCE</scope>
</reference>
<dbReference type="AlphaFoldDB" id="A0A8H3FUT5"/>
<keyword evidence="2" id="KW-1185">Reference proteome</keyword>
<evidence type="ECO:0000313" key="1">
    <source>
        <dbReference type="EMBL" id="CAF9931126.1"/>
    </source>
</evidence>
<dbReference type="Proteomes" id="UP000664203">
    <property type="component" value="Unassembled WGS sequence"/>
</dbReference>
<organism evidence="1 2">
    <name type="scientific">Alectoria fallacina</name>
    <dbReference type="NCBI Taxonomy" id="1903189"/>
    <lineage>
        <taxon>Eukaryota</taxon>
        <taxon>Fungi</taxon>
        <taxon>Dikarya</taxon>
        <taxon>Ascomycota</taxon>
        <taxon>Pezizomycotina</taxon>
        <taxon>Lecanoromycetes</taxon>
        <taxon>OSLEUM clade</taxon>
        <taxon>Lecanoromycetidae</taxon>
        <taxon>Lecanorales</taxon>
        <taxon>Lecanorineae</taxon>
        <taxon>Parmeliaceae</taxon>
        <taxon>Alectoria</taxon>
    </lineage>
</organism>
<protein>
    <submittedName>
        <fullName evidence="1">Uncharacterized protein</fullName>
    </submittedName>
</protein>
<sequence length="101" mass="11555">MPIVQDVFSSFIAFEQLESHLNPTDCALLYNLLHRDKEREENALKTIVEFAIVKGDESRERWLAELAANRQAALGGPLSLRKKLWAKLRGIYEGLVSHLKH</sequence>
<name>A0A8H3FUT5_9LECA</name>
<comment type="caution">
    <text evidence="1">The sequence shown here is derived from an EMBL/GenBank/DDBJ whole genome shotgun (WGS) entry which is preliminary data.</text>
</comment>
<proteinExistence type="predicted"/>
<accession>A0A8H3FUT5</accession>
<dbReference type="EMBL" id="CAJPDR010000301">
    <property type="protein sequence ID" value="CAF9931126.1"/>
    <property type="molecule type" value="Genomic_DNA"/>
</dbReference>